<evidence type="ECO:0000313" key="2">
    <source>
        <dbReference type="EMBL" id="TVY35819.1"/>
    </source>
</evidence>
<name>A0A8H8RJC1_9HELO</name>
<organism evidence="2 3">
    <name type="scientific">Lachnellula occidentalis</name>
    <dbReference type="NCBI Taxonomy" id="215460"/>
    <lineage>
        <taxon>Eukaryota</taxon>
        <taxon>Fungi</taxon>
        <taxon>Dikarya</taxon>
        <taxon>Ascomycota</taxon>
        <taxon>Pezizomycotina</taxon>
        <taxon>Leotiomycetes</taxon>
        <taxon>Helotiales</taxon>
        <taxon>Lachnaceae</taxon>
        <taxon>Lachnellula</taxon>
    </lineage>
</organism>
<dbReference type="PANTHER" id="PTHR35910">
    <property type="entry name" value="2EXR DOMAIN-CONTAINING PROTEIN"/>
    <property type="match status" value="1"/>
</dbReference>
<keyword evidence="3" id="KW-1185">Reference proteome</keyword>
<dbReference type="Pfam" id="PF20150">
    <property type="entry name" value="2EXR"/>
    <property type="match status" value="1"/>
</dbReference>
<evidence type="ECO:0000259" key="1">
    <source>
        <dbReference type="Pfam" id="PF20150"/>
    </source>
</evidence>
<dbReference type="AlphaFoldDB" id="A0A8H8RJC1"/>
<comment type="caution">
    <text evidence="2">The sequence shown here is derived from an EMBL/GenBank/DDBJ whole genome shotgun (WGS) entry which is preliminary data.</text>
</comment>
<feature type="domain" description="2EXR" evidence="1">
    <location>
        <begin position="4"/>
        <end position="91"/>
    </location>
</feature>
<accession>A0A8H8RJC1</accession>
<dbReference type="Proteomes" id="UP000443090">
    <property type="component" value="Unassembled WGS sequence"/>
</dbReference>
<dbReference type="EMBL" id="QGMI01000918">
    <property type="protein sequence ID" value="TVY35819.1"/>
    <property type="molecule type" value="Genomic_DNA"/>
</dbReference>
<protein>
    <recommendedName>
        <fullName evidence="1">2EXR domain-containing protein</fullName>
    </recommendedName>
</protein>
<gene>
    <name evidence="2" type="ORF">LOCC1_G008363</name>
</gene>
<evidence type="ECO:0000313" key="3">
    <source>
        <dbReference type="Proteomes" id="UP000443090"/>
    </source>
</evidence>
<proteinExistence type="predicted"/>
<sequence>MSTFHLFPQLPKEMRLKIYENTFEARILQLGVDAGVPFPLELDPLGRSKGPTKQLHTKLPSLFAVCKESRDLCKFIFVAFGPTFIHPGLDTLYISLYAIGRMITTELKGACNDDGSSAYPVAAFDKVAIEYGVKDLPKDLVGWKERPKTWQVRHGIKEFCAPRMWPATDYAEFFRCFGAPREVLLVTNGVLSWSGGFSKVASWQSIELVTTEVEDGDQKNLVEFLKAELPLSLTEGGMEFTVVDAIKEHLVWLASPYTWRSLRDMMERYLYVEHDRRTIS</sequence>
<dbReference type="InterPro" id="IPR045518">
    <property type="entry name" value="2EXR"/>
</dbReference>
<reference evidence="2 3" key="1">
    <citation type="submission" date="2018-05" db="EMBL/GenBank/DDBJ databases">
        <title>Genome sequencing and assembly of the regulated plant pathogen Lachnellula willkommii and related sister species for the development of diagnostic species identification markers.</title>
        <authorList>
            <person name="Giroux E."/>
            <person name="Bilodeau G."/>
        </authorList>
    </citation>
    <scope>NUCLEOTIDE SEQUENCE [LARGE SCALE GENOMIC DNA]</scope>
    <source>
        <strain evidence="2 3">CBS 160.35</strain>
    </source>
</reference>
<dbReference type="PANTHER" id="PTHR35910:SF6">
    <property type="entry name" value="2EXR DOMAIN-CONTAINING PROTEIN"/>
    <property type="match status" value="1"/>
</dbReference>
<dbReference type="OrthoDB" id="3513892at2759"/>